<organism evidence="2 3">
    <name type="scientific">Arthrobotrys musiformis</name>
    <dbReference type="NCBI Taxonomy" id="47236"/>
    <lineage>
        <taxon>Eukaryota</taxon>
        <taxon>Fungi</taxon>
        <taxon>Dikarya</taxon>
        <taxon>Ascomycota</taxon>
        <taxon>Pezizomycotina</taxon>
        <taxon>Orbiliomycetes</taxon>
        <taxon>Orbiliales</taxon>
        <taxon>Orbiliaceae</taxon>
        <taxon>Arthrobotrys</taxon>
    </lineage>
</organism>
<accession>A0AAV9VRC3</accession>
<feature type="region of interest" description="Disordered" evidence="1">
    <location>
        <begin position="1"/>
        <end position="22"/>
    </location>
</feature>
<keyword evidence="3" id="KW-1185">Reference proteome</keyword>
<sequence>MNEVADSLSRTIFPGEMPDTEETLERLKKADEEEQEDWWWKDGKGSYEELMAGKRKNVEGEVLTTNRTGSGCPEGPYPGVIGPVDAHDAPSITDHDSDYPYPSDQTPSPIPSIPSPQTP</sequence>
<feature type="region of interest" description="Disordered" evidence="1">
    <location>
        <begin position="65"/>
        <end position="119"/>
    </location>
</feature>
<dbReference type="AlphaFoldDB" id="A0AAV9VRC3"/>
<evidence type="ECO:0000256" key="1">
    <source>
        <dbReference type="SAM" id="MobiDB-lite"/>
    </source>
</evidence>
<gene>
    <name evidence="2" type="ORF">TWF481_002831</name>
</gene>
<reference evidence="2 3" key="1">
    <citation type="submission" date="2023-08" db="EMBL/GenBank/DDBJ databases">
        <authorList>
            <person name="Palmer J.M."/>
        </authorList>
    </citation>
    <scope>NUCLEOTIDE SEQUENCE [LARGE SCALE GENOMIC DNA]</scope>
    <source>
        <strain evidence="2 3">TWF481</strain>
    </source>
</reference>
<evidence type="ECO:0000313" key="2">
    <source>
        <dbReference type="EMBL" id="KAK6495785.1"/>
    </source>
</evidence>
<comment type="caution">
    <text evidence="2">The sequence shown here is derived from an EMBL/GenBank/DDBJ whole genome shotgun (WGS) entry which is preliminary data.</text>
</comment>
<name>A0AAV9VRC3_9PEZI</name>
<proteinExistence type="predicted"/>
<dbReference type="Proteomes" id="UP001370758">
    <property type="component" value="Unassembled WGS sequence"/>
</dbReference>
<protein>
    <submittedName>
        <fullName evidence="2">Uncharacterized protein</fullName>
    </submittedName>
</protein>
<feature type="compositionally biased region" description="Basic and acidic residues" evidence="1">
    <location>
        <begin position="85"/>
        <end position="98"/>
    </location>
</feature>
<dbReference type="EMBL" id="JAVHJL010000012">
    <property type="protein sequence ID" value="KAK6495785.1"/>
    <property type="molecule type" value="Genomic_DNA"/>
</dbReference>
<evidence type="ECO:0000313" key="3">
    <source>
        <dbReference type="Proteomes" id="UP001370758"/>
    </source>
</evidence>
<feature type="compositionally biased region" description="Pro residues" evidence="1">
    <location>
        <begin position="108"/>
        <end position="119"/>
    </location>
</feature>